<gene>
    <name evidence="2" type="ORF">RHSIM_Rhsim02G0104200</name>
</gene>
<accession>A0A834HBC0</accession>
<dbReference type="InterPro" id="IPR029446">
    <property type="entry name" value="COPB1_appendage_platform_dom"/>
</dbReference>
<name>A0A834HBC0_RHOSS</name>
<dbReference type="Proteomes" id="UP000626092">
    <property type="component" value="Unassembled WGS sequence"/>
</dbReference>
<dbReference type="GO" id="GO:0030126">
    <property type="term" value="C:COPI vesicle coat"/>
    <property type="evidence" value="ECO:0007669"/>
    <property type="project" value="TreeGrafter"/>
</dbReference>
<dbReference type="InterPro" id="IPR016460">
    <property type="entry name" value="COPB1"/>
</dbReference>
<proteinExistence type="predicted"/>
<dbReference type="PANTHER" id="PTHR10635:SF0">
    <property type="entry name" value="COATOMER SUBUNIT BETA"/>
    <property type="match status" value="1"/>
</dbReference>
<dbReference type="GO" id="GO:0006886">
    <property type="term" value="P:intracellular protein transport"/>
    <property type="evidence" value="ECO:0007669"/>
    <property type="project" value="InterPro"/>
</dbReference>
<evidence type="ECO:0000313" key="2">
    <source>
        <dbReference type="EMBL" id="KAF7150724.1"/>
    </source>
</evidence>
<comment type="caution">
    <text evidence="2">The sequence shown here is derived from an EMBL/GenBank/DDBJ whole genome shotgun (WGS) entry which is preliminary data.</text>
</comment>
<sequence length="377" mass="41646">MLGISCGEANEAGFVGIPTNCAANILPINPPPTPSLYLAKFILEPSEFGVGVYDNDEMAMAGGISWELVHLFDPGQTSTPSNNQTSSRSFPVPTITVKDLLAVHDCRRWLLDTFYQIRAAYVCSCALWIIGEYCLPLAEIDHESGIATIKQCLGELPFYTPTEEGEQANFMTVSSRRPAILADGTLLCNTGDDVGKIWLQSCRLSFGKMLADKQFREAEGFKAKAQITHAHFYHLKSRKGDPPKSVLGVGNHGRPQTCGTSAKLHTSTRIEQANKGQWQSDLQLNRSCIRENLSMRLQLFSSEMSQALNNVHIDIMDYISPATCADVAFRTMWAEFEWENKVAVNTVIQDEKGFLGHIMKSTNMKCLSPPLALEGEC</sequence>
<evidence type="ECO:0000259" key="1">
    <source>
        <dbReference type="Pfam" id="PF14806"/>
    </source>
</evidence>
<evidence type="ECO:0000313" key="3">
    <source>
        <dbReference type="Proteomes" id="UP000626092"/>
    </source>
</evidence>
<protein>
    <recommendedName>
        <fullName evidence="1">Coatomer beta subunit appendage platform domain-containing protein</fullName>
    </recommendedName>
</protein>
<dbReference type="PANTHER" id="PTHR10635">
    <property type="entry name" value="COATOMER SUBUNIT BETA"/>
    <property type="match status" value="1"/>
</dbReference>
<reference evidence="2" key="1">
    <citation type="submission" date="2019-11" db="EMBL/GenBank/DDBJ databases">
        <authorList>
            <person name="Liu Y."/>
            <person name="Hou J."/>
            <person name="Li T.-Q."/>
            <person name="Guan C.-H."/>
            <person name="Wu X."/>
            <person name="Wu H.-Z."/>
            <person name="Ling F."/>
            <person name="Zhang R."/>
            <person name="Shi X.-G."/>
            <person name="Ren J.-P."/>
            <person name="Chen E.-F."/>
            <person name="Sun J.-M."/>
        </authorList>
    </citation>
    <scope>NUCLEOTIDE SEQUENCE</scope>
    <source>
        <strain evidence="2">Adult_tree_wgs_1</strain>
        <tissue evidence="2">Leaves</tissue>
    </source>
</reference>
<dbReference type="EMBL" id="WJXA01000002">
    <property type="protein sequence ID" value="KAF7150724.1"/>
    <property type="molecule type" value="Genomic_DNA"/>
</dbReference>
<dbReference type="AlphaFoldDB" id="A0A834HBC0"/>
<organism evidence="2 3">
    <name type="scientific">Rhododendron simsii</name>
    <name type="common">Sims's rhododendron</name>
    <dbReference type="NCBI Taxonomy" id="118357"/>
    <lineage>
        <taxon>Eukaryota</taxon>
        <taxon>Viridiplantae</taxon>
        <taxon>Streptophyta</taxon>
        <taxon>Embryophyta</taxon>
        <taxon>Tracheophyta</taxon>
        <taxon>Spermatophyta</taxon>
        <taxon>Magnoliopsida</taxon>
        <taxon>eudicotyledons</taxon>
        <taxon>Gunneridae</taxon>
        <taxon>Pentapetalae</taxon>
        <taxon>asterids</taxon>
        <taxon>Ericales</taxon>
        <taxon>Ericaceae</taxon>
        <taxon>Ericoideae</taxon>
        <taxon>Rhodoreae</taxon>
        <taxon>Rhododendron</taxon>
    </lineage>
</organism>
<dbReference type="GO" id="GO:0006888">
    <property type="term" value="P:endoplasmic reticulum to Golgi vesicle-mediated transport"/>
    <property type="evidence" value="ECO:0007669"/>
    <property type="project" value="TreeGrafter"/>
</dbReference>
<dbReference type="OrthoDB" id="10261439at2759"/>
<dbReference type="GO" id="GO:0006891">
    <property type="term" value="P:intra-Golgi vesicle-mediated transport"/>
    <property type="evidence" value="ECO:0007669"/>
    <property type="project" value="TreeGrafter"/>
</dbReference>
<feature type="domain" description="Coatomer beta subunit appendage platform" evidence="1">
    <location>
        <begin position="307"/>
        <end position="377"/>
    </location>
</feature>
<dbReference type="Pfam" id="PF14806">
    <property type="entry name" value="Coatomer_b_Cpla"/>
    <property type="match status" value="1"/>
</dbReference>
<keyword evidence="3" id="KW-1185">Reference proteome</keyword>